<dbReference type="EMBL" id="LVCJ01000050">
    <property type="protein sequence ID" value="OAL33437.1"/>
    <property type="molecule type" value="Genomic_DNA"/>
</dbReference>
<feature type="region of interest" description="Disordered" evidence="1">
    <location>
        <begin position="134"/>
        <end position="231"/>
    </location>
</feature>
<evidence type="ECO:0000313" key="2">
    <source>
        <dbReference type="EMBL" id="OAL33437.1"/>
    </source>
</evidence>
<dbReference type="AlphaFoldDB" id="A0A178CVD8"/>
<comment type="caution">
    <text evidence="2">The sequence shown here is derived from an EMBL/GenBank/DDBJ whole genome shotgun (WGS) entry which is preliminary data.</text>
</comment>
<name>A0A178CVD8_9EURO</name>
<feature type="compositionally biased region" description="Acidic residues" evidence="1">
    <location>
        <begin position="145"/>
        <end position="167"/>
    </location>
</feature>
<proteinExistence type="predicted"/>
<protein>
    <submittedName>
        <fullName evidence="2">Uncharacterized protein</fullName>
    </submittedName>
</protein>
<dbReference type="RefSeq" id="XP_022498449.1">
    <property type="nucleotide sequence ID" value="XM_022645579.1"/>
</dbReference>
<feature type="region of interest" description="Disordered" evidence="1">
    <location>
        <begin position="99"/>
        <end position="121"/>
    </location>
</feature>
<evidence type="ECO:0000313" key="3">
    <source>
        <dbReference type="Proteomes" id="UP000185904"/>
    </source>
</evidence>
<reference evidence="2 3" key="1">
    <citation type="submission" date="2016-03" db="EMBL/GenBank/DDBJ databases">
        <title>The draft genome sequence of Fonsecaea nubica causative agent of cutaneous subcutaneous infection in human host.</title>
        <authorList>
            <person name="Costa F."/>
            <person name="Sybren D.H."/>
            <person name="Raittz R.T."/>
            <person name="Weiss V.A."/>
            <person name="Leao A.C."/>
            <person name="Gomes R."/>
            <person name="De Souza E.M."/>
            <person name="Pedrosa F.O."/>
            <person name="Steffens M.B."/>
            <person name="Bombassaro A."/>
            <person name="Tadra-Sfeir M.Z."/>
            <person name="Moreno L.F."/>
            <person name="Najafzadeh M.J."/>
            <person name="Felipe M.S."/>
            <person name="Teixeira M."/>
            <person name="Sun J."/>
            <person name="Xi L."/>
            <person name="Castro M.A."/>
            <person name="Vicente V.A."/>
        </authorList>
    </citation>
    <scope>NUCLEOTIDE SEQUENCE [LARGE SCALE GENOMIC DNA]</scope>
    <source>
        <strain evidence="2 3">CBS 269.64</strain>
    </source>
</reference>
<accession>A0A178CVD8</accession>
<keyword evidence="3" id="KW-1185">Reference proteome</keyword>
<feature type="compositionally biased region" description="Acidic residues" evidence="1">
    <location>
        <begin position="174"/>
        <end position="185"/>
    </location>
</feature>
<gene>
    <name evidence="2" type="ORF">AYO20_07293</name>
</gene>
<feature type="compositionally biased region" description="Pro residues" evidence="1">
    <location>
        <begin position="216"/>
        <end position="229"/>
    </location>
</feature>
<dbReference type="Proteomes" id="UP000185904">
    <property type="component" value="Unassembled WGS sequence"/>
</dbReference>
<dbReference type="GeneID" id="34590705"/>
<sequence length="259" mass="28411">MALLMDETAYKLLWMAQWKLQQESEHMEPMLTRMVGHLSVYQRAAEYMESHDVSDTPTDSSDAFAPTPDADASCDQVADAIFGPEKDPPGEVVDEFSELLRHSSRASSPPSEGGSVPPPTDSVIVRTIEIDAAAASAEGERNPFSDDEEVSSVGEDDINWSSDDETEFGSVSSFDEENEGDDHGEDELARRREILREKMGDVDMDPIWRHKVPSTSPQPQPQLQSPPPDFDGWARCFPPLARPGTPSPAMIHGVALVAS</sequence>
<evidence type="ECO:0000256" key="1">
    <source>
        <dbReference type="SAM" id="MobiDB-lite"/>
    </source>
</evidence>
<dbReference type="OrthoDB" id="4155441at2759"/>
<organism evidence="2 3">
    <name type="scientific">Fonsecaea nubica</name>
    <dbReference type="NCBI Taxonomy" id="856822"/>
    <lineage>
        <taxon>Eukaryota</taxon>
        <taxon>Fungi</taxon>
        <taxon>Dikarya</taxon>
        <taxon>Ascomycota</taxon>
        <taxon>Pezizomycotina</taxon>
        <taxon>Eurotiomycetes</taxon>
        <taxon>Chaetothyriomycetidae</taxon>
        <taxon>Chaetothyriales</taxon>
        <taxon>Herpotrichiellaceae</taxon>
        <taxon>Fonsecaea</taxon>
    </lineage>
</organism>
<feature type="compositionally biased region" description="Basic and acidic residues" evidence="1">
    <location>
        <begin position="186"/>
        <end position="201"/>
    </location>
</feature>